<feature type="signal peptide" evidence="1">
    <location>
        <begin position="1"/>
        <end position="31"/>
    </location>
</feature>
<sequence length="269" mass="29768">MTSLFISTGIILLSRSHSLTLLVTALPLVEADCSINKDDALFSRYLHTRQRGIASKTYKVVSLNSCLEVCAGNPTCAGVNYNRHIGQCDVFDAIDGDADVNDYIDFYKNLCVIKEIDNGVSAAANVPPLTHRVSGTVTNKDSRSELLATKKVRIETRYQFPSCTCYYISNFQVCFGSFEISSQIEFGRESIFATFLLLSCPTPAVAQKLIPGPVEIQSSAVKVTRMQAFRFDSSSSIRVTCEIEICKGDCTPVSFFIFMFLNTLFKIFS</sequence>
<proteinExistence type="predicted"/>
<feature type="domain" description="Apple" evidence="2">
    <location>
        <begin position="33"/>
        <end position="111"/>
    </location>
</feature>
<organism evidence="3 4">
    <name type="scientific">Heterorhabditis bacteriophora</name>
    <name type="common">Entomopathogenic nematode worm</name>
    <dbReference type="NCBI Taxonomy" id="37862"/>
    <lineage>
        <taxon>Eukaryota</taxon>
        <taxon>Metazoa</taxon>
        <taxon>Ecdysozoa</taxon>
        <taxon>Nematoda</taxon>
        <taxon>Chromadorea</taxon>
        <taxon>Rhabditida</taxon>
        <taxon>Rhabditina</taxon>
        <taxon>Rhabditomorpha</taxon>
        <taxon>Strongyloidea</taxon>
        <taxon>Heterorhabditidae</taxon>
        <taxon>Heterorhabditis</taxon>
    </lineage>
</organism>
<dbReference type="AlphaFoldDB" id="A0A1I7XH77"/>
<dbReference type="InterPro" id="IPR052774">
    <property type="entry name" value="Celegans_DevNeuronal_Protein"/>
</dbReference>
<dbReference type="Proteomes" id="UP000095283">
    <property type="component" value="Unplaced"/>
</dbReference>
<dbReference type="Pfam" id="PF00024">
    <property type="entry name" value="PAN_1"/>
    <property type="match status" value="1"/>
</dbReference>
<name>A0A1I7XH77_HETBA</name>
<dbReference type="SMART" id="SM00473">
    <property type="entry name" value="PAN_AP"/>
    <property type="match status" value="1"/>
</dbReference>
<keyword evidence="3" id="KW-1185">Reference proteome</keyword>
<dbReference type="GO" id="GO:0009653">
    <property type="term" value="P:anatomical structure morphogenesis"/>
    <property type="evidence" value="ECO:0007669"/>
    <property type="project" value="TreeGrafter"/>
</dbReference>
<evidence type="ECO:0000256" key="1">
    <source>
        <dbReference type="SAM" id="SignalP"/>
    </source>
</evidence>
<evidence type="ECO:0000259" key="2">
    <source>
        <dbReference type="PROSITE" id="PS50948"/>
    </source>
</evidence>
<dbReference type="InterPro" id="IPR003609">
    <property type="entry name" value="Pan_app"/>
</dbReference>
<accession>A0A1I7XH77</accession>
<dbReference type="PANTHER" id="PTHR47327">
    <property type="entry name" value="FI18240P1-RELATED"/>
    <property type="match status" value="1"/>
</dbReference>
<protein>
    <submittedName>
        <fullName evidence="4">Apple domain-containing protein</fullName>
    </submittedName>
</protein>
<evidence type="ECO:0000313" key="4">
    <source>
        <dbReference type="WBParaSite" id="Hba_16844"/>
    </source>
</evidence>
<reference evidence="4" key="1">
    <citation type="submission" date="2016-11" db="UniProtKB">
        <authorList>
            <consortium name="WormBaseParasite"/>
        </authorList>
    </citation>
    <scope>IDENTIFICATION</scope>
</reference>
<dbReference type="PANTHER" id="PTHR47327:SF1">
    <property type="entry name" value="RE15579P"/>
    <property type="match status" value="1"/>
</dbReference>
<dbReference type="SUPFAM" id="SSF57414">
    <property type="entry name" value="Hairpin loop containing domain-like"/>
    <property type="match status" value="1"/>
</dbReference>
<dbReference type="PROSITE" id="PS50948">
    <property type="entry name" value="PAN"/>
    <property type="match status" value="1"/>
</dbReference>
<keyword evidence="1" id="KW-0732">Signal</keyword>
<feature type="chain" id="PRO_5009311161" evidence="1">
    <location>
        <begin position="32"/>
        <end position="269"/>
    </location>
</feature>
<dbReference type="WBParaSite" id="Hba_16844">
    <property type="protein sequence ID" value="Hba_16844"/>
    <property type="gene ID" value="Hba_16844"/>
</dbReference>
<evidence type="ECO:0000313" key="3">
    <source>
        <dbReference type="Proteomes" id="UP000095283"/>
    </source>
</evidence>